<accession>T1J8S8</accession>
<feature type="region of interest" description="Disordered" evidence="1">
    <location>
        <begin position="86"/>
        <end position="117"/>
    </location>
</feature>
<dbReference type="GO" id="GO:0007005">
    <property type="term" value="P:mitochondrion organization"/>
    <property type="evidence" value="ECO:0007669"/>
    <property type="project" value="InterPro"/>
</dbReference>
<evidence type="ECO:0000256" key="1">
    <source>
        <dbReference type="SAM" id="MobiDB-lite"/>
    </source>
</evidence>
<organism evidence="2 3">
    <name type="scientific">Strigamia maritima</name>
    <name type="common">European centipede</name>
    <name type="synonym">Geophilus maritimus</name>
    <dbReference type="NCBI Taxonomy" id="126957"/>
    <lineage>
        <taxon>Eukaryota</taxon>
        <taxon>Metazoa</taxon>
        <taxon>Ecdysozoa</taxon>
        <taxon>Arthropoda</taxon>
        <taxon>Myriapoda</taxon>
        <taxon>Chilopoda</taxon>
        <taxon>Pleurostigmophora</taxon>
        <taxon>Geophilomorpha</taxon>
        <taxon>Linotaeniidae</taxon>
        <taxon>Strigamia</taxon>
    </lineage>
</organism>
<reference evidence="3" key="1">
    <citation type="submission" date="2011-05" db="EMBL/GenBank/DDBJ databases">
        <authorList>
            <person name="Richards S.R."/>
            <person name="Qu J."/>
            <person name="Jiang H."/>
            <person name="Jhangiani S.N."/>
            <person name="Agravi P."/>
            <person name="Goodspeed R."/>
            <person name="Gross S."/>
            <person name="Mandapat C."/>
            <person name="Jackson L."/>
            <person name="Mathew T."/>
            <person name="Pu L."/>
            <person name="Thornton R."/>
            <person name="Saada N."/>
            <person name="Wilczek-Boney K.B."/>
            <person name="Lee S."/>
            <person name="Kovar C."/>
            <person name="Wu Y."/>
            <person name="Scherer S.E."/>
            <person name="Worley K.C."/>
            <person name="Muzny D.M."/>
            <person name="Gibbs R."/>
        </authorList>
    </citation>
    <scope>NUCLEOTIDE SEQUENCE</scope>
    <source>
        <strain evidence="3">Brora</strain>
    </source>
</reference>
<sequence>MPRRGRSMGMGRSPSPTAPMQHRPYHAVSRPPPAPVSSVPAHAPAQPSALAAAQPKQPGMFAQMATTAAGVAVGSAIGHTVGAAMTGGMGGGHSQAAPAEQQPTTPTYEQSTQQNPSGPCAYEIRQFLECAQNQHDLTLCDGFNEAIRQCKLGNGISALHMLRAVSNYFHNWRNLTHSNLKSDFVDFRNRGNPIIKIGKGLPED</sequence>
<dbReference type="OMA" id="CDADARN"/>
<dbReference type="PROSITE" id="PS51808">
    <property type="entry name" value="CHCH"/>
    <property type="match status" value="1"/>
</dbReference>
<feature type="compositionally biased region" description="Polar residues" evidence="1">
    <location>
        <begin position="101"/>
        <end position="117"/>
    </location>
</feature>
<dbReference type="HOGENOM" id="CLU_093520_2_2_1"/>
<name>T1J8S8_STRMM</name>
<keyword evidence="3" id="KW-1185">Reference proteome</keyword>
<dbReference type="GO" id="GO:0005739">
    <property type="term" value="C:mitochondrion"/>
    <property type="evidence" value="ECO:0007669"/>
    <property type="project" value="TreeGrafter"/>
</dbReference>
<dbReference type="eggNOG" id="KOG4090">
    <property type="taxonomic scope" value="Eukaryota"/>
</dbReference>
<feature type="compositionally biased region" description="Low complexity" evidence="1">
    <location>
        <begin position="36"/>
        <end position="54"/>
    </location>
</feature>
<evidence type="ECO:0008006" key="4">
    <source>
        <dbReference type="Google" id="ProtNLM"/>
    </source>
</evidence>
<dbReference type="GO" id="GO:0005634">
    <property type="term" value="C:nucleus"/>
    <property type="evidence" value="ECO:0007669"/>
    <property type="project" value="TreeGrafter"/>
</dbReference>
<dbReference type="PANTHER" id="PTHR13523">
    <property type="entry name" value="COILED-COIL-HELIX-COILED-COIL-HELIX DOMAIN CONTAINING 2/NUR77"/>
    <property type="match status" value="1"/>
</dbReference>
<dbReference type="AlphaFoldDB" id="T1J8S8"/>
<dbReference type="EMBL" id="JH431963">
    <property type="status" value="NOT_ANNOTATED_CDS"/>
    <property type="molecule type" value="Genomic_DNA"/>
</dbReference>
<protein>
    <recommendedName>
        <fullName evidence="4">CHCH domain-containing protein</fullName>
    </recommendedName>
</protein>
<reference evidence="2" key="2">
    <citation type="submission" date="2015-02" db="UniProtKB">
        <authorList>
            <consortium name="EnsemblMetazoa"/>
        </authorList>
    </citation>
    <scope>IDENTIFICATION</scope>
</reference>
<dbReference type="InterPro" id="IPR055304">
    <property type="entry name" value="CHCHD2/10-like"/>
</dbReference>
<feature type="region of interest" description="Disordered" evidence="1">
    <location>
        <begin position="1"/>
        <end position="54"/>
    </location>
</feature>
<evidence type="ECO:0000313" key="2">
    <source>
        <dbReference type="EnsemblMetazoa" id="SMAR010118-PA"/>
    </source>
</evidence>
<proteinExistence type="predicted"/>
<dbReference type="PANTHER" id="PTHR13523:SF2">
    <property type="entry name" value="COILED-COIL-HELIX-COILED-COIL-HELIX DOMAIN CONTAINING 2, ISOFORM A-RELATED"/>
    <property type="match status" value="1"/>
</dbReference>
<dbReference type="EnsemblMetazoa" id="SMAR010118-RA">
    <property type="protein sequence ID" value="SMAR010118-PA"/>
    <property type="gene ID" value="SMAR010118"/>
</dbReference>
<dbReference type="STRING" id="126957.T1J8S8"/>
<dbReference type="Proteomes" id="UP000014500">
    <property type="component" value="Unassembled WGS sequence"/>
</dbReference>
<evidence type="ECO:0000313" key="3">
    <source>
        <dbReference type="Proteomes" id="UP000014500"/>
    </source>
</evidence>